<organism evidence="2 3">
    <name type="scientific">Rotaria magnacalcarata</name>
    <dbReference type="NCBI Taxonomy" id="392030"/>
    <lineage>
        <taxon>Eukaryota</taxon>
        <taxon>Metazoa</taxon>
        <taxon>Spiralia</taxon>
        <taxon>Gnathifera</taxon>
        <taxon>Rotifera</taxon>
        <taxon>Eurotatoria</taxon>
        <taxon>Bdelloidea</taxon>
        <taxon>Philodinida</taxon>
        <taxon>Philodinidae</taxon>
        <taxon>Rotaria</taxon>
    </lineage>
</organism>
<dbReference type="PANTHER" id="PTHR23030">
    <property type="entry name" value="PCD6 INTERACTING PROTEIN-RELATED"/>
    <property type="match status" value="1"/>
</dbReference>
<dbReference type="PROSITE" id="PS51180">
    <property type="entry name" value="BRO1"/>
    <property type="match status" value="1"/>
</dbReference>
<dbReference type="AlphaFoldDB" id="A0A8S3IM05"/>
<dbReference type="Pfam" id="PF13949">
    <property type="entry name" value="ALIX_LYPXL_bnd"/>
    <property type="match status" value="1"/>
</dbReference>
<dbReference type="Pfam" id="PF03097">
    <property type="entry name" value="BRO1"/>
    <property type="match status" value="1"/>
</dbReference>
<name>A0A8S3IM05_9BILA</name>
<dbReference type="InterPro" id="IPR025304">
    <property type="entry name" value="ALIX_V_dom"/>
</dbReference>
<evidence type="ECO:0000313" key="3">
    <source>
        <dbReference type="Proteomes" id="UP000676336"/>
    </source>
</evidence>
<dbReference type="Gene3D" id="1.25.40.280">
    <property type="entry name" value="alix/aip1 like domains"/>
    <property type="match status" value="1"/>
</dbReference>
<dbReference type="Gene3D" id="1.20.140.50">
    <property type="entry name" value="alix/aip1 like domains"/>
    <property type="match status" value="1"/>
</dbReference>
<feature type="domain" description="BRO1" evidence="1">
    <location>
        <begin position="1"/>
        <end position="141"/>
    </location>
</feature>
<feature type="non-terminal residue" evidence="2">
    <location>
        <position position="231"/>
    </location>
</feature>
<comment type="caution">
    <text evidence="2">The sequence shown here is derived from an EMBL/GenBank/DDBJ whole genome shotgun (WGS) entry which is preliminary data.</text>
</comment>
<dbReference type="EMBL" id="CAJOBI010333720">
    <property type="protein sequence ID" value="CAF5202578.1"/>
    <property type="molecule type" value="Genomic_DNA"/>
</dbReference>
<dbReference type="InterPro" id="IPR004328">
    <property type="entry name" value="BRO1_dom"/>
</dbReference>
<dbReference type="Proteomes" id="UP000676336">
    <property type="component" value="Unassembled WGS sequence"/>
</dbReference>
<gene>
    <name evidence="2" type="ORF">SMN809_LOCUS75954</name>
</gene>
<feature type="non-terminal residue" evidence="2">
    <location>
        <position position="1"/>
    </location>
</feature>
<dbReference type="InterPro" id="IPR038499">
    <property type="entry name" value="BRO1_sf"/>
</dbReference>
<dbReference type="PANTHER" id="PTHR23030:SF39">
    <property type="entry name" value="PROGRAMMED CELL DEATH 6-INTERACTING PROTEIN"/>
    <property type="match status" value="1"/>
</dbReference>
<evidence type="ECO:0000313" key="2">
    <source>
        <dbReference type="EMBL" id="CAF5202578.1"/>
    </source>
</evidence>
<dbReference type="GO" id="GO:0000281">
    <property type="term" value="P:mitotic cytokinesis"/>
    <property type="evidence" value="ECO:0007669"/>
    <property type="project" value="TreeGrafter"/>
</dbReference>
<sequence length="231" mass="25892">NRSESIFPDFISTDNQLNVFYLFQRAKDFADQAVSKCATSAFTPTLRANQEEIAKASAAARKDNDFVYHERLPDPKTLDTILAQPIAKPLPVSFPITPDFKDLFASLVPIALNNALSAFNSKRAEIMNIEINRLREANNVLNSVLASMNLPAAIEDNGGRQVPASVMEKANEVKRQGGIHALDKMISDLPESLKRNKEILDETIRMLDDEERGDSDLRVQFKERWTRTVSS</sequence>
<evidence type="ECO:0000259" key="1">
    <source>
        <dbReference type="PROSITE" id="PS51180"/>
    </source>
</evidence>
<proteinExistence type="predicted"/>
<dbReference type="GO" id="GO:0005768">
    <property type="term" value="C:endosome"/>
    <property type="evidence" value="ECO:0007669"/>
    <property type="project" value="TreeGrafter"/>
</dbReference>
<accession>A0A8S3IM05</accession>
<protein>
    <recommendedName>
        <fullName evidence="1">BRO1 domain-containing protein</fullName>
    </recommendedName>
</protein>
<reference evidence="2" key="1">
    <citation type="submission" date="2021-02" db="EMBL/GenBank/DDBJ databases">
        <authorList>
            <person name="Nowell W R."/>
        </authorList>
    </citation>
    <scope>NUCLEOTIDE SEQUENCE</scope>
</reference>